<reference evidence="2 3" key="1">
    <citation type="submission" date="2014-07" db="EMBL/GenBank/DDBJ databases">
        <title>Methanogenic archaea and the global carbon cycle.</title>
        <authorList>
            <person name="Henriksen J.R."/>
            <person name="Luke J."/>
            <person name="Reinhart S."/>
            <person name="Benedict M.N."/>
            <person name="Youngblut N.D."/>
            <person name="Metcalf M.E."/>
            <person name="Whitaker R.J."/>
            <person name="Metcalf W.W."/>
        </authorList>
    </citation>
    <scope>NUCLEOTIDE SEQUENCE [LARGE SCALE GENOMIC DNA]</scope>
    <source>
        <strain evidence="2 3">CHTI-55</strain>
    </source>
</reference>
<dbReference type="InterPro" id="IPR013783">
    <property type="entry name" value="Ig-like_fold"/>
</dbReference>
<proteinExistence type="predicted"/>
<evidence type="ECO:0000259" key="1">
    <source>
        <dbReference type="PROSITE" id="PS50093"/>
    </source>
</evidence>
<dbReference type="InterPro" id="IPR000601">
    <property type="entry name" value="PKD_dom"/>
</dbReference>
<dbReference type="PATRIC" id="fig|1434121.4.peg.2571"/>
<dbReference type="PROSITE" id="PS50093">
    <property type="entry name" value="PKD"/>
    <property type="match status" value="1"/>
</dbReference>
<dbReference type="Gene3D" id="2.60.40.10">
    <property type="entry name" value="Immunoglobulins"/>
    <property type="match status" value="1"/>
</dbReference>
<dbReference type="Proteomes" id="UP000056925">
    <property type="component" value="Chromosome"/>
</dbReference>
<feature type="domain" description="PKD" evidence="1">
    <location>
        <begin position="588"/>
        <end position="666"/>
    </location>
</feature>
<organism evidence="2 3">
    <name type="scientific">Methanosarcina thermophila CHTI-55</name>
    <dbReference type="NCBI Taxonomy" id="1434121"/>
    <lineage>
        <taxon>Archaea</taxon>
        <taxon>Methanobacteriati</taxon>
        <taxon>Methanobacteriota</taxon>
        <taxon>Stenosarchaea group</taxon>
        <taxon>Methanomicrobia</taxon>
        <taxon>Methanosarcinales</taxon>
        <taxon>Methanosarcinaceae</taxon>
        <taxon>Methanosarcina</taxon>
    </lineage>
</organism>
<dbReference type="Gene3D" id="3.20.20.370">
    <property type="entry name" value="Glycoside hydrolase/deacetylase"/>
    <property type="match status" value="1"/>
</dbReference>
<sequence>MKLKKGLLICLISFIAAIGIASATPAECLNNSKHIAVYLENAQTVSHDPFCTSMFYEYNLTYLFNDTILSQDLSGIDLLIVPENQMSNSTAAIINDYLNSGGKVWFLNDPIFDENGNLQTANRINILGNWSQYPINHAQRVYFNNTDPLLSGFPSSLPIQSSIESYTWMRAYSPRSGTISGFNYNVLMHLGHWDGNMLVKFENTTTGAKAIYSNPNMFISGGKNSYFDSNTASALFYSLRDWILGFESNTYSVAVTYPKTDKILTLTIDDIHGSDNEIQTTSNYFRMKKNLAYSIPDTFFIIPDSDTTKKGLNYFSQFGDTHTIHPHGVDWTDVNTASNSNVTMFEDIINDATGKEDYGFYSFRFPGTTGTIPAFQIFADLGYSISSNYGPFTGMGSIGDELSNNMFFPKQKILYNKKTNLIELETPTRYDINTDTPADIYTDNINSLQYFKNINFPANYIIGGHIQGVMENPDMVSNISKVFVYITQNLDDVSYESLETIAKYNSGIKNSTIIATRNDNNTSIEITTQQPISNFTIKLINNRNLITADYDGAEIYEDKIRYKNGFYYIYHDVDPGTHTINITDTGVPVHSFSMSSDSGVAPLTVAFNDTSIIKSENLSWDFENDGIVDSTEKNPVHVFEKVGVYSINMTVSSSDGSFSCIKTVTVNPFTSDVLNKLYWFLYKHLSKFLPTSIFT</sequence>
<evidence type="ECO:0000313" key="3">
    <source>
        <dbReference type="Proteomes" id="UP000056925"/>
    </source>
</evidence>
<name>A0A0E3KS08_METTE</name>
<dbReference type="KEGG" id="mthe:MSTHC_2115"/>
<dbReference type="SMART" id="SM00089">
    <property type="entry name" value="PKD"/>
    <property type="match status" value="1"/>
</dbReference>
<dbReference type="InterPro" id="IPR011330">
    <property type="entry name" value="Glyco_hydro/deAcase_b/a-brl"/>
</dbReference>
<dbReference type="GO" id="GO:0005975">
    <property type="term" value="P:carbohydrate metabolic process"/>
    <property type="evidence" value="ECO:0007669"/>
    <property type="project" value="InterPro"/>
</dbReference>
<dbReference type="AlphaFoldDB" id="A0A0E3KS08"/>
<protein>
    <submittedName>
        <fullName evidence="2">Cell surface protein</fullName>
    </submittedName>
</protein>
<gene>
    <name evidence="2" type="ORF">MSTHC_2115</name>
</gene>
<dbReference type="SUPFAM" id="SSF88713">
    <property type="entry name" value="Glycoside hydrolase/deacetylase"/>
    <property type="match status" value="1"/>
</dbReference>
<dbReference type="GeneID" id="53688532"/>
<dbReference type="InterPro" id="IPR022409">
    <property type="entry name" value="PKD/Chitinase_dom"/>
</dbReference>
<dbReference type="InterPro" id="IPR035986">
    <property type="entry name" value="PKD_dom_sf"/>
</dbReference>
<dbReference type="EMBL" id="CP009502">
    <property type="protein sequence ID" value="AKB16433.1"/>
    <property type="molecule type" value="Genomic_DNA"/>
</dbReference>
<dbReference type="RefSeq" id="WP_048167043.1">
    <property type="nucleotide sequence ID" value="NZ_CP009502.1"/>
</dbReference>
<dbReference type="CDD" id="cd00146">
    <property type="entry name" value="PKD"/>
    <property type="match status" value="1"/>
</dbReference>
<dbReference type="Pfam" id="PF18911">
    <property type="entry name" value="PKD_4"/>
    <property type="match status" value="1"/>
</dbReference>
<evidence type="ECO:0000313" key="2">
    <source>
        <dbReference type="EMBL" id="AKB16433.1"/>
    </source>
</evidence>
<accession>A0A0E3KS08</accession>
<dbReference type="SUPFAM" id="SSF49299">
    <property type="entry name" value="PKD domain"/>
    <property type="match status" value="1"/>
</dbReference>
<dbReference type="HOGENOM" id="CLU_396210_0_0_2"/>